<evidence type="ECO:0000256" key="7">
    <source>
        <dbReference type="SAM" id="Phobius"/>
    </source>
</evidence>
<keyword evidence="4 7" id="KW-0812">Transmembrane</keyword>
<dbReference type="AlphaFoldDB" id="A0AAW4VSN1"/>
<organism evidence="9 10">
    <name type="scientific">Faecalibacillus faecis</name>
    <dbReference type="NCBI Taxonomy" id="1982628"/>
    <lineage>
        <taxon>Bacteria</taxon>
        <taxon>Bacillati</taxon>
        <taxon>Bacillota</taxon>
        <taxon>Erysipelotrichia</taxon>
        <taxon>Erysipelotrichales</taxon>
        <taxon>Coprobacillaceae</taxon>
        <taxon>Faecalibacillus</taxon>
    </lineage>
</organism>
<evidence type="ECO:0000256" key="1">
    <source>
        <dbReference type="ARBA" id="ARBA00004651"/>
    </source>
</evidence>
<feature type="transmembrane region" description="Helical" evidence="7">
    <location>
        <begin position="265"/>
        <end position="283"/>
    </location>
</feature>
<evidence type="ECO:0000256" key="6">
    <source>
        <dbReference type="ARBA" id="ARBA00023136"/>
    </source>
</evidence>
<comment type="caution">
    <text evidence="9">The sequence shown here is derived from an EMBL/GenBank/DDBJ whole genome shotgun (WGS) entry which is preliminary data.</text>
</comment>
<dbReference type="InterPro" id="IPR050638">
    <property type="entry name" value="AA-Vitamin_Transporters"/>
</dbReference>
<dbReference type="SUPFAM" id="SSF103481">
    <property type="entry name" value="Multidrug resistance efflux transporter EmrE"/>
    <property type="match status" value="2"/>
</dbReference>
<evidence type="ECO:0000256" key="3">
    <source>
        <dbReference type="ARBA" id="ARBA00022475"/>
    </source>
</evidence>
<feature type="domain" description="EamA" evidence="8">
    <location>
        <begin position="4"/>
        <end position="135"/>
    </location>
</feature>
<protein>
    <submittedName>
        <fullName evidence="9">DMT family transporter</fullName>
    </submittedName>
</protein>
<accession>A0AAW4VSN1</accession>
<evidence type="ECO:0000256" key="2">
    <source>
        <dbReference type="ARBA" id="ARBA00007362"/>
    </source>
</evidence>
<dbReference type="EMBL" id="JAJDKZ010000016">
    <property type="protein sequence ID" value="MCB8610325.1"/>
    <property type="molecule type" value="Genomic_DNA"/>
</dbReference>
<dbReference type="PANTHER" id="PTHR32322">
    <property type="entry name" value="INNER MEMBRANE TRANSPORTER"/>
    <property type="match status" value="1"/>
</dbReference>
<evidence type="ECO:0000256" key="5">
    <source>
        <dbReference type="ARBA" id="ARBA00022989"/>
    </source>
</evidence>
<sequence>MNKSYLYLMTTFMLWGSLYVVSQFVLGKIPTFTVAMFRYLIAFIALSFISLKSKKEKIEKSDYKYFFIMGFIGYFISVDCQLLGTKISGGSMVSLINSLNPIIISVMAMIILNEKLEINKIIGIILSLFGVYMIVGTGANIEFIGVLISFIAVIGWAFMSVISRKISNKYSALTLTKVSMLIATVCNIPVSFLEIQITHSLIQIDIGAILGILYMGIVCTAFTNILWNRSLSMLPANTCSAFYPIQTLTSSFLGVLVFHEILTTSFVLGSTFIIVGVLISLLFQKRTRKEEEVLV</sequence>
<feature type="transmembrane region" description="Helical" evidence="7">
    <location>
        <begin position="141"/>
        <end position="162"/>
    </location>
</feature>
<dbReference type="RefSeq" id="WP_227279565.1">
    <property type="nucleotide sequence ID" value="NZ_JAJDKR010000012.1"/>
</dbReference>
<dbReference type="GO" id="GO:0005886">
    <property type="term" value="C:plasma membrane"/>
    <property type="evidence" value="ECO:0007669"/>
    <property type="project" value="UniProtKB-SubCell"/>
</dbReference>
<dbReference type="InterPro" id="IPR037185">
    <property type="entry name" value="EmrE-like"/>
</dbReference>
<feature type="domain" description="EamA" evidence="8">
    <location>
        <begin position="144"/>
        <end position="281"/>
    </location>
</feature>
<proteinExistence type="inferred from homology"/>
<feature type="transmembrane region" description="Helical" evidence="7">
    <location>
        <begin position="32"/>
        <end position="51"/>
    </location>
</feature>
<feature type="transmembrane region" description="Helical" evidence="7">
    <location>
        <begin position="90"/>
        <end position="111"/>
    </location>
</feature>
<keyword evidence="3" id="KW-1003">Cell membrane</keyword>
<evidence type="ECO:0000313" key="10">
    <source>
        <dbReference type="Proteomes" id="UP001198439"/>
    </source>
</evidence>
<evidence type="ECO:0000259" key="8">
    <source>
        <dbReference type="Pfam" id="PF00892"/>
    </source>
</evidence>
<feature type="transmembrane region" description="Helical" evidence="7">
    <location>
        <begin position="5"/>
        <end position="26"/>
    </location>
</feature>
<keyword evidence="5 7" id="KW-1133">Transmembrane helix</keyword>
<gene>
    <name evidence="9" type="ORF">LJD69_06930</name>
</gene>
<evidence type="ECO:0000313" key="9">
    <source>
        <dbReference type="EMBL" id="MCB8610325.1"/>
    </source>
</evidence>
<feature type="transmembrane region" description="Helical" evidence="7">
    <location>
        <begin position="63"/>
        <end position="84"/>
    </location>
</feature>
<feature type="transmembrane region" description="Helical" evidence="7">
    <location>
        <begin position="174"/>
        <end position="192"/>
    </location>
</feature>
<feature type="transmembrane region" description="Helical" evidence="7">
    <location>
        <begin position="204"/>
        <end position="227"/>
    </location>
</feature>
<dbReference type="PANTHER" id="PTHR32322:SF18">
    <property type="entry name" value="S-ADENOSYLMETHIONINE_S-ADENOSYLHOMOCYSTEINE TRANSPORTER"/>
    <property type="match status" value="1"/>
</dbReference>
<reference evidence="9" key="1">
    <citation type="submission" date="2021-10" db="EMBL/GenBank/DDBJ databases">
        <title>Collection of gut derived symbiotic bacterial strains cultured from healthy donors.</title>
        <authorList>
            <person name="Lin H."/>
            <person name="Littmann E."/>
            <person name="Kohout C."/>
            <person name="Pamer E.G."/>
        </authorList>
    </citation>
    <scope>NUCLEOTIDE SEQUENCE</scope>
    <source>
        <strain evidence="9">DFI.4.48</strain>
    </source>
</reference>
<dbReference type="Proteomes" id="UP001198439">
    <property type="component" value="Unassembled WGS sequence"/>
</dbReference>
<keyword evidence="6 7" id="KW-0472">Membrane</keyword>
<dbReference type="Gene3D" id="1.10.3730.20">
    <property type="match status" value="1"/>
</dbReference>
<dbReference type="InterPro" id="IPR000620">
    <property type="entry name" value="EamA_dom"/>
</dbReference>
<comment type="subcellular location">
    <subcellularLocation>
        <location evidence="1">Cell membrane</location>
        <topology evidence="1">Multi-pass membrane protein</topology>
    </subcellularLocation>
</comment>
<comment type="similarity">
    <text evidence="2">Belongs to the EamA transporter family.</text>
</comment>
<evidence type="ECO:0000256" key="4">
    <source>
        <dbReference type="ARBA" id="ARBA00022692"/>
    </source>
</evidence>
<dbReference type="Pfam" id="PF00892">
    <property type="entry name" value="EamA"/>
    <property type="match status" value="2"/>
</dbReference>
<name>A0AAW4VSN1_9FIRM</name>